<keyword evidence="13" id="KW-0175">Coiled coil</keyword>
<dbReference type="CDD" id="cd19501">
    <property type="entry name" value="RecA-like_FtsH"/>
    <property type="match status" value="1"/>
</dbReference>
<protein>
    <recommendedName>
        <fullName evidence="15">AAA+ ATPase domain-containing protein</fullName>
    </recommendedName>
</protein>
<keyword evidence="7" id="KW-0547">Nucleotide-binding</keyword>
<evidence type="ECO:0000256" key="7">
    <source>
        <dbReference type="ARBA" id="ARBA00022741"/>
    </source>
</evidence>
<comment type="subcellular location">
    <subcellularLocation>
        <location evidence="2">Membrane</location>
    </subcellularLocation>
</comment>
<dbReference type="Proteomes" id="UP000444721">
    <property type="component" value="Unassembled WGS sequence"/>
</dbReference>
<dbReference type="PANTHER" id="PTHR23076:SF97">
    <property type="entry name" value="ATP-DEPENDENT ZINC METALLOPROTEASE YME1L1"/>
    <property type="match status" value="1"/>
</dbReference>
<dbReference type="FunFam" id="1.20.58.760:FF:000001">
    <property type="entry name" value="ATP-dependent zinc metalloprotease FtsH"/>
    <property type="match status" value="1"/>
</dbReference>
<dbReference type="PROSITE" id="PS51257">
    <property type="entry name" value="PROKAR_LIPOPROTEIN"/>
    <property type="match status" value="1"/>
</dbReference>
<dbReference type="VEuPathDB" id="AmoebaDB:NF0052360"/>
<dbReference type="InterPro" id="IPR003593">
    <property type="entry name" value="AAA+_ATPase"/>
</dbReference>
<feature type="transmembrane region" description="Helical" evidence="14">
    <location>
        <begin position="228"/>
        <end position="247"/>
    </location>
</feature>
<evidence type="ECO:0000256" key="8">
    <source>
        <dbReference type="ARBA" id="ARBA00022801"/>
    </source>
</evidence>
<keyword evidence="6" id="KW-0479">Metal-binding</keyword>
<dbReference type="EMBL" id="VFQX01000013">
    <property type="protein sequence ID" value="KAF0981613.1"/>
    <property type="molecule type" value="Genomic_DNA"/>
</dbReference>
<dbReference type="VEuPathDB" id="AmoebaDB:FDP41_012270"/>
<dbReference type="HAMAP" id="MF_01458">
    <property type="entry name" value="FtsH"/>
    <property type="match status" value="1"/>
</dbReference>
<keyword evidence="8" id="KW-0378">Hydrolase</keyword>
<dbReference type="GO" id="GO:0004176">
    <property type="term" value="F:ATP-dependent peptidase activity"/>
    <property type="evidence" value="ECO:0007669"/>
    <property type="project" value="InterPro"/>
</dbReference>
<keyword evidence="9" id="KW-0862">Zinc</keyword>
<dbReference type="GO" id="GO:0016020">
    <property type="term" value="C:membrane"/>
    <property type="evidence" value="ECO:0007669"/>
    <property type="project" value="UniProtKB-SubCell"/>
</dbReference>
<dbReference type="AlphaFoldDB" id="A0A6A5BU30"/>
<dbReference type="OrthoDB" id="1413014at2759"/>
<keyword evidence="14" id="KW-0812">Transmembrane</keyword>
<dbReference type="FunFam" id="3.40.50.300:FF:000175">
    <property type="entry name" value="ATP-dependent zinc metalloprotease FTSH 4"/>
    <property type="match status" value="1"/>
</dbReference>
<dbReference type="SUPFAM" id="SSF52540">
    <property type="entry name" value="P-loop containing nucleoside triphosphate hydrolases"/>
    <property type="match status" value="1"/>
</dbReference>
<dbReference type="Pfam" id="PF00004">
    <property type="entry name" value="AAA"/>
    <property type="match status" value="1"/>
</dbReference>
<evidence type="ECO:0000256" key="5">
    <source>
        <dbReference type="ARBA" id="ARBA00022670"/>
    </source>
</evidence>
<dbReference type="Gene3D" id="1.10.8.60">
    <property type="match status" value="1"/>
</dbReference>
<evidence type="ECO:0000256" key="10">
    <source>
        <dbReference type="ARBA" id="ARBA00022840"/>
    </source>
</evidence>
<evidence type="ECO:0000256" key="1">
    <source>
        <dbReference type="ARBA" id="ARBA00001947"/>
    </source>
</evidence>
<dbReference type="InterPro" id="IPR000642">
    <property type="entry name" value="Peptidase_M41"/>
</dbReference>
<dbReference type="SMART" id="SM00382">
    <property type="entry name" value="AAA"/>
    <property type="match status" value="1"/>
</dbReference>
<keyword evidence="12 14" id="KW-0472">Membrane</keyword>
<dbReference type="InterPro" id="IPR041569">
    <property type="entry name" value="AAA_lid_3"/>
</dbReference>
<dbReference type="GO" id="GO:0046872">
    <property type="term" value="F:metal ion binding"/>
    <property type="evidence" value="ECO:0007669"/>
    <property type="project" value="UniProtKB-KW"/>
</dbReference>
<evidence type="ECO:0000256" key="2">
    <source>
        <dbReference type="ARBA" id="ARBA00004370"/>
    </source>
</evidence>
<evidence type="ECO:0000256" key="4">
    <source>
        <dbReference type="ARBA" id="ARBA00010550"/>
    </source>
</evidence>
<evidence type="ECO:0000256" key="11">
    <source>
        <dbReference type="ARBA" id="ARBA00023049"/>
    </source>
</evidence>
<dbReference type="Gene3D" id="3.40.50.300">
    <property type="entry name" value="P-loop containing nucleotide triphosphate hydrolases"/>
    <property type="match status" value="1"/>
</dbReference>
<evidence type="ECO:0000256" key="13">
    <source>
        <dbReference type="SAM" id="Coils"/>
    </source>
</evidence>
<dbReference type="Pfam" id="PF01434">
    <property type="entry name" value="Peptidase_M41"/>
    <property type="match status" value="1"/>
</dbReference>
<sequence>MLNSSRKFLLRGTSNAGVSLAGSGSCNITSANPLMKSASLILGSALNRGSYLEVPKFSSVPEAFYNNLFVNRLFHTSTIEKASRVSPAKLARLEYEAQTSNNMDRKAEYLQALFDLEHYQMIVQLVDSGSYSLDHPLIRQIYRASLERIGGVYQENAPRTNYYAYSSQTQQPQQSTPPTFTGTPDNSYINTYNFPHQPQPVILPQKLVVTMDDSFFSRFNKVNLNRSILSMLFSLAIVGLFVYLAYYTPNDPTKQKQGGGGLGSMFGQTTYKPITNVETRFNDVKGIDECRGELEEIVDFLKNPEKFNKLGGKLPKGVLLVGKPGVGKTLLAKAIAGEAGVPFFFCSGSEFDEMFVGVGARRIRELFAAARKQAPCIIFIDEIDSLGGKRTAKDPFYSKQTLNQILSEMDGFKSSEGIIVIGATNLLESLDKALIRPGRFDRHIEVPLPDLRGRKEILDLYLKKVPLNPSVNVETIAKKTTGFTGADLENLVNVASIRACTKNKEQISSDDIDYAFDRIVMGIARTSSINVMNEKDKEITAIHECGHAMVVLLNQKKSSQLNKDILHKLTIIPRGSALGFTASLPEREVHHMSKQQYIQIIEKALGGVVAEEIIYGKDNVTSGCTSDLQHATNIARSMVTRFGMSELGLIDFTEEGSMYQKGPEFSPETKRLIDIEIQKIINSSYERVKAMLKENETELRKLAKELVKYETLSGKEVLDILEGKEVKRSIVGEVEF</sequence>
<comment type="similarity">
    <text evidence="4">In the N-terminal section; belongs to the AAA ATPase family.</text>
</comment>
<comment type="similarity">
    <text evidence="3">In the C-terminal section; belongs to the peptidase M41 family.</text>
</comment>
<reference evidence="16 17" key="1">
    <citation type="journal article" date="2019" name="Sci. Rep.">
        <title>Nanopore sequencing improves the draft genome of the human pathogenic amoeba Naegleria fowleri.</title>
        <authorList>
            <person name="Liechti N."/>
            <person name="Schurch N."/>
            <person name="Bruggmann R."/>
            <person name="Wittwer M."/>
        </authorList>
    </citation>
    <scope>NUCLEOTIDE SEQUENCE [LARGE SCALE GENOMIC DNA]</scope>
    <source>
        <strain evidence="16 17">ATCC 30894</strain>
    </source>
</reference>
<dbReference type="GO" id="GO:0004222">
    <property type="term" value="F:metalloendopeptidase activity"/>
    <property type="evidence" value="ECO:0007669"/>
    <property type="project" value="InterPro"/>
</dbReference>
<keyword evidence="11" id="KW-0482">Metalloprotease</keyword>
<dbReference type="FunFam" id="1.10.8.60:FF:000001">
    <property type="entry name" value="ATP-dependent zinc metalloprotease FtsH"/>
    <property type="match status" value="1"/>
</dbReference>
<dbReference type="PANTHER" id="PTHR23076">
    <property type="entry name" value="METALLOPROTEASE M41 FTSH"/>
    <property type="match status" value="1"/>
</dbReference>
<feature type="domain" description="AAA+ ATPase" evidence="15">
    <location>
        <begin position="314"/>
        <end position="450"/>
    </location>
</feature>
<keyword evidence="14" id="KW-1133">Transmembrane helix</keyword>
<dbReference type="OMA" id="FGQNVLM"/>
<dbReference type="InterPro" id="IPR037219">
    <property type="entry name" value="Peptidase_M41-like"/>
</dbReference>
<accession>A0A6A5BU30</accession>
<evidence type="ECO:0000256" key="9">
    <source>
        <dbReference type="ARBA" id="ARBA00022833"/>
    </source>
</evidence>
<dbReference type="Pfam" id="PF17862">
    <property type="entry name" value="AAA_lid_3"/>
    <property type="match status" value="1"/>
</dbReference>
<dbReference type="GO" id="GO:0005524">
    <property type="term" value="F:ATP binding"/>
    <property type="evidence" value="ECO:0007669"/>
    <property type="project" value="UniProtKB-KW"/>
</dbReference>
<dbReference type="PROSITE" id="PS00674">
    <property type="entry name" value="AAA"/>
    <property type="match status" value="1"/>
</dbReference>
<dbReference type="GO" id="GO:0016887">
    <property type="term" value="F:ATP hydrolysis activity"/>
    <property type="evidence" value="ECO:0007669"/>
    <property type="project" value="InterPro"/>
</dbReference>
<keyword evidence="5" id="KW-0645">Protease</keyword>
<proteinExistence type="inferred from homology"/>
<evidence type="ECO:0000259" key="15">
    <source>
        <dbReference type="SMART" id="SM00382"/>
    </source>
</evidence>
<evidence type="ECO:0000313" key="16">
    <source>
        <dbReference type="EMBL" id="KAF0981613.1"/>
    </source>
</evidence>
<evidence type="ECO:0000256" key="12">
    <source>
        <dbReference type="ARBA" id="ARBA00023136"/>
    </source>
</evidence>
<evidence type="ECO:0000256" key="14">
    <source>
        <dbReference type="SAM" id="Phobius"/>
    </source>
</evidence>
<evidence type="ECO:0000256" key="3">
    <source>
        <dbReference type="ARBA" id="ARBA00010044"/>
    </source>
</evidence>
<dbReference type="InterPro" id="IPR027417">
    <property type="entry name" value="P-loop_NTPase"/>
</dbReference>
<organism evidence="16 17">
    <name type="scientific">Naegleria fowleri</name>
    <name type="common">Brain eating amoeba</name>
    <dbReference type="NCBI Taxonomy" id="5763"/>
    <lineage>
        <taxon>Eukaryota</taxon>
        <taxon>Discoba</taxon>
        <taxon>Heterolobosea</taxon>
        <taxon>Tetramitia</taxon>
        <taxon>Eutetramitia</taxon>
        <taxon>Vahlkampfiidae</taxon>
        <taxon>Naegleria</taxon>
    </lineage>
</organism>
<dbReference type="InterPro" id="IPR003960">
    <property type="entry name" value="ATPase_AAA_CS"/>
</dbReference>
<dbReference type="GeneID" id="68119485"/>
<feature type="coiled-coil region" evidence="13">
    <location>
        <begin position="685"/>
        <end position="712"/>
    </location>
</feature>
<evidence type="ECO:0000313" key="17">
    <source>
        <dbReference type="Proteomes" id="UP000444721"/>
    </source>
</evidence>
<dbReference type="GO" id="GO:0006508">
    <property type="term" value="P:proteolysis"/>
    <property type="evidence" value="ECO:0007669"/>
    <property type="project" value="UniProtKB-KW"/>
</dbReference>
<name>A0A6A5BU30_NAEFO</name>
<dbReference type="InterPro" id="IPR005936">
    <property type="entry name" value="FtsH"/>
</dbReference>
<evidence type="ECO:0000256" key="6">
    <source>
        <dbReference type="ARBA" id="ARBA00022723"/>
    </source>
</evidence>
<keyword evidence="10" id="KW-0067">ATP-binding</keyword>
<gene>
    <name evidence="16" type="ORF">FDP41_012270</name>
</gene>
<dbReference type="VEuPathDB" id="AmoebaDB:NfTy_039220"/>
<dbReference type="RefSeq" id="XP_044566326.1">
    <property type="nucleotide sequence ID" value="XM_044702771.1"/>
</dbReference>
<dbReference type="SUPFAM" id="SSF140990">
    <property type="entry name" value="FtsH protease domain-like"/>
    <property type="match status" value="1"/>
</dbReference>
<dbReference type="Gene3D" id="1.20.58.760">
    <property type="entry name" value="Peptidase M41"/>
    <property type="match status" value="1"/>
</dbReference>
<comment type="caution">
    <text evidence="16">The sequence shown here is derived from an EMBL/GenBank/DDBJ whole genome shotgun (WGS) entry which is preliminary data.</text>
</comment>
<keyword evidence="17" id="KW-1185">Reference proteome</keyword>
<dbReference type="InterPro" id="IPR003959">
    <property type="entry name" value="ATPase_AAA_core"/>
</dbReference>
<comment type="cofactor">
    <cofactor evidence="1">
        <name>Zn(2+)</name>
        <dbReference type="ChEBI" id="CHEBI:29105"/>
    </cofactor>
</comment>